<dbReference type="AlphaFoldDB" id="A0A5B8J3G7"/>
<organism evidence="3 4">
    <name type="scientific">Streptomyces qinzhouensis</name>
    <dbReference type="NCBI Taxonomy" id="2599401"/>
    <lineage>
        <taxon>Bacteria</taxon>
        <taxon>Bacillati</taxon>
        <taxon>Actinomycetota</taxon>
        <taxon>Actinomycetes</taxon>
        <taxon>Kitasatosporales</taxon>
        <taxon>Streptomycetaceae</taxon>
        <taxon>Streptomyces</taxon>
    </lineage>
</organism>
<gene>
    <name evidence="3" type="ORF">FQU76_03920</name>
</gene>
<feature type="transmembrane region" description="Helical" evidence="2">
    <location>
        <begin position="18"/>
        <end position="42"/>
    </location>
</feature>
<dbReference type="OrthoDB" id="5192742at2"/>
<accession>A0A5B8J3G7</accession>
<dbReference type="PANTHER" id="PTHR35335:SF1">
    <property type="entry name" value="UPF0716 PROTEIN FXSA"/>
    <property type="match status" value="1"/>
</dbReference>
<dbReference type="Pfam" id="PF04186">
    <property type="entry name" value="FxsA"/>
    <property type="match status" value="1"/>
</dbReference>
<proteinExistence type="predicted"/>
<feature type="transmembrane region" description="Helical" evidence="2">
    <location>
        <begin position="97"/>
        <end position="121"/>
    </location>
</feature>
<sequence>MTTGPVPPRAPQRSRARLFILLGSAAWFALEIWLLVLVGGAIGTLPVLALLLAQAVAGAAIVKRAGRNAFRNLTETLQRAQQPGAPGAAPDSSGNGFLMLAGGLIMVPGFASDVLGLVLLVPPVRKWLSRYTQRSLERRMRAAGPGTLGGAFNQARMHRPDGKVVPGEVIHPDPASPAPGPDGAGESPRIIEGRVIRPEADDRP</sequence>
<evidence type="ECO:0000313" key="3">
    <source>
        <dbReference type="EMBL" id="QDY75807.1"/>
    </source>
</evidence>
<dbReference type="RefSeq" id="WP_146479114.1">
    <property type="nucleotide sequence ID" value="NZ_CP042266.1"/>
</dbReference>
<feature type="compositionally biased region" description="Basic and acidic residues" evidence="1">
    <location>
        <begin position="189"/>
        <end position="204"/>
    </location>
</feature>
<keyword evidence="4" id="KW-1185">Reference proteome</keyword>
<reference evidence="3 4" key="1">
    <citation type="submission" date="2019-07" db="EMBL/GenBank/DDBJ databases">
        <authorList>
            <person name="Zhu P."/>
        </authorList>
    </citation>
    <scope>NUCLEOTIDE SEQUENCE [LARGE SCALE GENOMIC DNA]</scope>
    <source>
        <strain evidence="3 4">SSL-25</strain>
    </source>
</reference>
<dbReference type="NCBIfam" id="NF008527">
    <property type="entry name" value="PRK11463.1-1"/>
    <property type="match status" value="1"/>
</dbReference>
<keyword evidence="2" id="KW-1133">Transmembrane helix</keyword>
<dbReference type="KEGG" id="sqz:FQU76_03920"/>
<dbReference type="Proteomes" id="UP000320580">
    <property type="component" value="Chromosome"/>
</dbReference>
<dbReference type="EMBL" id="CP042266">
    <property type="protein sequence ID" value="QDY75807.1"/>
    <property type="molecule type" value="Genomic_DNA"/>
</dbReference>
<evidence type="ECO:0000256" key="1">
    <source>
        <dbReference type="SAM" id="MobiDB-lite"/>
    </source>
</evidence>
<dbReference type="NCBIfam" id="NF008528">
    <property type="entry name" value="PRK11463.1-2"/>
    <property type="match status" value="1"/>
</dbReference>
<dbReference type="InterPro" id="IPR007313">
    <property type="entry name" value="FxsA"/>
</dbReference>
<evidence type="ECO:0000313" key="4">
    <source>
        <dbReference type="Proteomes" id="UP000320580"/>
    </source>
</evidence>
<protein>
    <submittedName>
        <fullName evidence="3">FxsA family protein</fullName>
    </submittedName>
</protein>
<name>A0A5B8J3G7_9ACTN</name>
<dbReference type="PANTHER" id="PTHR35335">
    <property type="entry name" value="UPF0716 PROTEIN FXSA"/>
    <property type="match status" value="1"/>
</dbReference>
<dbReference type="GO" id="GO:0016020">
    <property type="term" value="C:membrane"/>
    <property type="evidence" value="ECO:0007669"/>
    <property type="project" value="InterPro"/>
</dbReference>
<evidence type="ECO:0000256" key="2">
    <source>
        <dbReference type="SAM" id="Phobius"/>
    </source>
</evidence>
<feature type="region of interest" description="Disordered" evidence="1">
    <location>
        <begin position="145"/>
        <end position="204"/>
    </location>
</feature>
<keyword evidence="2" id="KW-0812">Transmembrane</keyword>
<keyword evidence="2" id="KW-0472">Membrane</keyword>